<dbReference type="HOGENOM" id="CLU_109896_1_0_1"/>
<dbReference type="eggNOG" id="ENOG502SD5D">
    <property type="taxonomic scope" value="Eukaryota"/>
</dbReference>
<dbReference type="GeneID" id="20308322"/>
<dbReference type="Proteomes" id="UP000007304">
    <property type="component" value="Unassembled WGS sequence"/>
</dbReference>
<dbReference type="OrthoDB" id="2122308at2759"/>
<accession>H6BTX4</accession>
<reference evidence="2" key="1">
    <citation type="submission" date="2011-07" db="EMBL/GenBank/DDBJ databases">
        <title>The Genome Sequence of Exophiala (Wangiella) dermatitidis NIH/UT8656.</title>
        <authorList>
            <consortium name="The Broad Institute Genome Sequencing Platform"/>
            <person name="Cuomo C."/>
            <person name="Wang Z."/>
            <person name="Hunicke-Smith S."/>
            <person name="Szanislo P.J."/>
            <person name="Earl A."/>
            <person name="Young S.K."/>
            <person name="Zeng Q."/>
            <person name="Gargeya S."/>
            <person name="Fitzgerald M."/>
            <person name="Haas B."/>
            <person name="Abouelleil A."/>
            <person name="Alvarado L."/>
            <person name="Arachchi H.M."/>
            <person name="Berlin A."/>
            <person name="Brown A."/>
            <person name="Chapman S.B."/>
            <person name="Chen Z."/>
            <person name="Dunbar C."/>
            <person name="Freedman E."/>
            <person name="Gearin G."/>
            <person name="Gellesch M."/>
            <person name="Goldberg J."/>
            <person name="Griggs A."/>
            <person name="Gujja S."/>
            <person name="Heiman D."/>
            <person name="Howarth C."/>
            <person name="Larson L."/>
            <person name="Lui A."/>
            <person name="MacDonald P.J.P."/>
            <person name="Montmayeur A."/>
            <person name="Murphy C."/>
            <person name="Neiman D."/>
            <person name="Pearson M."/>
            <person name="Priest M."/>
            <person name="Roberts A."/>
            <person name="Saif S."/>
            <person name="Shea T."/>
            <person name="Shenoy N."/>
            <person name="Sisk P."/>
            <person name="Stolte C."/>
            <person name="Sykes S."/>
            <person name="Wortman J."/>
            <person name="Nusbaum C."/>
            <person name="Birren B."/>
        </authorList>
    </citation>
    <scope>NUCLEOTIDE SEQUENCE</scope>
    <source>
        <strain evidence="2">NIH/UT8656</strain>
    </source>
</reference>
<dbReference type="STRING" id="858893.H6BTX4"/>
<protein>
    <recommendedName>
        <fullName evidence="4">Hyaluronan/mRNA-binding protein domain-containing protein</fullName>
    </recommendedName>
</protein>
<feature type="compositionally biased region" description="Basic and acidic residues" evidence="1">
    <location>
        <begin position="110"/>
        <end position="133"/>
    </location>
</feature>
<name>H6BTX4_EXODN</name>
<dbReference type="InParanoid" id="H6BTX4"/>
<feature type="region of interest" description="Disordered" evidence="1">
    <location>
        <begin position="102"/>
        <end position="165"/>
    </location>
</feature>
<proteinExistence type="predicted"/>
<dbReference type="RefSeq" id="XP_009156012.1">
    <property type="nucleotide sequence ID" value="XM_009157764.1"/>
</dbReference>
<gene>
    <name evidence="2" type="ORF">HMPREF1120_03683</name>
</gene>
<evidence type="ECO:0000313" key="2">
    <source>
        <dbReference type="EMBL" id="EHY55551.1"/>
    </source>
</evidence>
<feature type="region of interest" description="Disordered" evidence="1">
    <location>
        <begin position="1"/>
        <end position="88"/>
    </location>
</feature>
<organism evidence="2 3">
    <name type="scientific">Exophiala dermatitidis (strain ATCC 34100 / CBS 525.76 / NIH/UT8656)</name>
    <name type="common">Black yeast</name>
    <name type="synonym">Wangiella dermatitidis</name>
    <dbReference type="NCBI Taxonomy" id="858893"/>
    <lineage>
        <taxon>Eukaryota</taxon>
        <taxon>Fungi</taxon>
        <taxon>Dikarya</taxon>
        <taxon>Ascomycota</taxon>
        <taxon>Pezizomycotina</taxon>
        <taxon>Eurotiomycetes</taxon>
        <taxon>Chaetothyriomycetidae</taxon>
        <taxon>Chaetothyriales</taxon>
        <taxon>Herpotrichiellaceae</taxon>
        <taxon>Exophiala</taxon>
    </lineage>
</organism>
<evidence type="ECO:0000313" key="3">
    <source>
        <dbReference type="Proteomes" id="UP000007304"/>
    </source>
</evidence>
<keyword evidence="3" id="KW-1185">Reference proteome</keyword>
<dbReference type="EMBL" id="JH226132">
    <property type="protein sequence ID" value="EHY55551.1"/>
    <property type="molecule type" value="Genomic_DNA"/>
</dbReference>
<dbReference type="OMA" id="HIPRYFA"/>
<dbReference type="FunCoup" id="H6BTX4">
    <property type="interactions" value="110"/>
</dbReference>
<dbReference type="VEuPathDB" id="FungiDB:HMPREF1120_03683"/>
<sequence length="165" mass="17949">MTIGRKAPEGQGAGHASNADGETDFCIRLTRTSKGNDRNHSALADGTATAEDRVPRFFAKHGHADADPTSVKKQGHGKGNWGREGEEVEDYGYTFTNARRRSNSSTHALGDFKTKFETRDTEPVFEEGLHGPTEDDIEKASSLSKEESTDSSTNAGSIDEEDKKM</sequence>
<evidence type="ECO:0000256" key="1">
    <source>
        <dbReference type="SAM" id="MobiDB-lite"/>
    </source>
</evidence>
<evidence type="ECO:0008006" key="4">
    <source>
        <dbReference type="Google" id="ProtNLM"/>
    </source>
</evidence>
<dbReference type="AlphaFoldDB" id="H6BTX4"/>